<proteinExistence type="predicted"/>
<reference evidence="3 4" key="1">
    <citation type="journal article" date="2020" name="ISME J.">
        <title>Uncovering the hidden diversity of litter-decomposition mechanisms in mushroom-forming fungi.</title>
        <authorList>
            <person name="Floudas D."/>
            <person name="Bentzer J."/>
            <person name="Ahren D."/>
            <person name="Johansson T."/>
            <person name="Persson P."/>
            <person name="Tunlid A."/>
        </authorList>
    </citation>
    <scope>NUCLEOTIDE SEQUENCE [LARGE SCALE GENOMIC DNA]</scope>
    <source>
        <strain evidence="3 4">CBS 291.85</strain>
    </source>
</reference>
<dbReference type="InterPro" id="IPR011320">
    <property type="entry name" value="RNase_H1_N"/>
</dbReference>
<dbReference type="InterPro" id="IPR040521">
    <property type="entry name" value="KDZ"/>
</dbReference>
<evidence type="ECO:0000259" key="1">
    <source>
        <dbReference type="Pfam" id="PF01693"/>
    </source>
</evidence>
<evidence type="ECO:0008006" key="5">
    <source>
        <dbReference type="Google" id="ProtNLM"/>
    </source>
</evidence>
<feature type="domain" description="CxC2-like cysteine cluster KDZ transposase-associated" evidence="2">
    <location>
        <begin position="575"/>
        <end position="677"/>
    </location>
</feature>
<accession>A0A8H5FIB4</accession>
<dbReference type="PANTHER" id="PTHR33104:SF2">
    <property type="entry name" value="CXC3 LIKE CYSTEINE CLUSTER DOMAIN-CONTAINING PROTEIN"/>
    <property type="match status" value="1"/>
</dbReference>
<dbReference type="Pfam" id="PF01693">
    <property type="entry name" value="Cauli_VI"/>
    <property type="match status" value="1"/>
</dbReference>
<evidence type="ECO:0000313" key="4">
    <source>
        <dbReference type="Proteomes" id="UP000559256"/>
    </source>
</evidence>
<gene>
    <name evidence="3" type="ORF">D9758_016155</name>
</gene>
<protein>
    <recommendedName>
        <fullName evidence="5">CxC2-like cysteine cluster KDZ transposase-associated domain-containing protein</fullName>
    </recommendedName>
</protein>
<comment type="caution">
    <text evidence="3">The sequence shown here is derived from an EMBL/GenBank/DDBJ whole genome shotgun (WGS) entry which is preliminary data.</text>
</comment>
<sequence>MSTTTMTLLQCPVEMVSGVRYITLQPGEVAVVTMARPGVSGGVVDLCADCASHPDPAIVDGPPVVQLPPSRTQTPPPPFSQIDTTGPSEISSIRMPQQLNTCSRNMEVVQGSQRPDLTPTDVDTTTNDDLQLANAVMRALQTTERPQANSSPSAGLSRLLLPVQSSPATLEIRNLLPIRTLVLFAYNERPSPAALHATWPLDPWDATYAVFRGSRIGMFPSWDIAQAFVLHVYVLHVSGASFKKFKKFSDAMLEYDRRYFGTTLAPTIEVCSAVSNPLFQFDDPRFDCDLKIVVPPDDLPFAIRAEDELPNMQSYVSNDYTVANGVVASNVPGSSQEQHGSGGVVYISDTSDESESDDVVTAVVSPNVIQYGWDNPPGAESWHLSLIPTFPPTCLPVNASEMKKTTVSQDDLRLNMQSQQLSQDDYHAYSSELEDGSDYYSEDNLNESAEHNAYADNDSWSAVWDSGVVENDISLQRLSDTQNPDSGNIRDNPNRAWIQYREEFLEEMLWVEGRRGMGQRCSGCRGSEEVRYRCSDQECVGAGMMCQLCVVKAHSNLPLHWIEKWNDKFFDTVSLRSLGLTVQLGHLPGEICLLERPADHDFTVLHTNGIHNVAVLFCRCDVTLEHRVQLLRNLWYPATPKAPQTATTFSCLRQFQHLNCTGKMPPYDYYRALEIMTLSRLRAKPKWRHLKMLKRAGRGHSPGRAAGTSSGELALSCPACPQHGKNIPEDLSIIAPELFPILGDGWAYMVPSGPYKEHLAKHTTEEDMSSCSGFAALFLANLKNVKGLRVSGVGGVCCGRHRVWRGNGLGDLQNGERYSNMDFIFWSAIKEELYLCIVISYDISCQWSQNFWSRMEGLDPSIRVKYTTRGIIFMVPKFHLRAHQPACHIPFSFNFAPGSGQTHGEVVEEGWAQTNKVAAETKEMGPGTRAMALDDIFGFCNWQTIENLDKVLGKRLIEAVKEFDEHYEDFRRFDSGLEKALTREVLDGWKQMVLDWEEDHSRFCPYEVSGTESDESLFKKTQLKLAQEEHQRLVAGQWPHSSSLVVFITQGIELQESQRALELFILTNKFPTPTQQLDLHKRRSSLFKRIVHFRSLQALLMPRLSDVLSPDHMKHIETPDSDRPEKIRLFLPSEVGTASARTRACISELSETEITLRESEARQALEGVRQGLRARTATTRYKIRNVTGQVGSTRASGVLHQVDIRIHSQKIQYRLARDALIRLGGRGAWEKELLELKDSDVVGLNERKLTEEEAAQREERRKRIGVDLDDEDEDVYLEDERILAQIQGESRRVLSWIWNGVTVNKGDDEFRDVVWVEWCKTRARMLRWKEEVLLLTEEIKRMDDFALWKGEWWLKQRVGEGEGLRSVNLSAELAEGLDAYAWQQTQFQVDGALKVQARWNELAEHAKKVVARIRNLPTISLELDVDEMISAAQAEQDM</sequence>
<dbReference type="Gene3D" id="3.40.970.10">
    <property type="entry name" value="Ribonuclease H1, N-terminal domain"/>
    <property type="match status" value="1"/>
</dbReference>
<dbReference type="OrthoDB" id="2974258at2759"/>
<dbReference type="InterPro" id="IPR041457">
    <property type="entry name" value="CxC2_KDZ-assoc"/>
</dbReference>
<dbReference type="InterPro" id="IPR037056">
    <property type="entry name" value="RNase_H1_N_sf"/>
</dbReference>
<feature type="domain" description="Ribonuclease H1 N-terminal" evidence="1">
    <location>
        <begin position="208"/>
        <end position="251"/>
    </location>
</feature>
<organism evidence="3 4">
    <name type="scientific">Tetrapyrgos nigripes</name>
    <dbReference type="NCBI Taxonomy" id="182062"/>
    <lineage>
        <taxon>Eukaryota</taxon>
        <taxon>Fungi</taxon>
        <taxon>Dikarya</taxon>
        <taxon>Basidiomycota</taxon>
        <taxon>Agaricomycotina</taxon>
        <taxon>Agaricomycetes</taxon>
        <taxon>Agaricomycetidae</taxon>
        <taxon>Agaricales</taxon>
        <taxon>Marasmiineae</taxon>
        <taxon>Marasmiaceae</taxon>
        <taxon>Tetrapyrgos</taxon>
    </lineage>
</organism>
<dbReference type="EMBL" id="JAACJM010000204">
    <property type="protein sequence ID" value="KAF5337856.1"/>
    <property type="molecule type" value="Genomic_DNA"/>
</dbReference>
<dbReference type="PANTHER" id="PTHR33104">
    <property type="entry name" value="SI:DKEY-29D5.2"/>
    <property type="match status" value="1"/>
</dbReference>
<evidence type="ECO:0000259" key="2">
    <source>
        <dbReference type="Pfam" id="PF18803"/>
    </source>
</evidence>
<evidence type="ECO:0000313" key="3">
    <source>
        <dbReference type="EMBL" id="KAF5337856.1"/>
    </source>
</evidence>
<name>A0A8H5FIB4_9AGAR</name>
<dbReference type="Pfam" id="PF18758">
    <property type="entry name" value="KDZ"/>
    <property type="match status" value="1"/>
</dbReference>
<dbReference type="Pfam" id="PF18803">
    <property type="entry name" value="CxC2"/>
    <property type="match status" value="1"/>
</dbReference>
<dbReference type="Proteomes" id="UP000559256">
    <property type="component" value="Unassembled WGS sequence"/>
</dbReference>
<keyword evidence="4" id="KW-1185">Reference proteome</keyword>